<proteinExistence type="predicted"/>
<evidence type="ECO:0000256" key="1">
    <source>
        <dbReference type="SAM" id="Phobius"/>
    </source>
</evidence>
<reference evidence="2 3" key="1">
    <citation type="submission" date="2019-05" db="EMBL/GenBank/DDBJ databases">
        <title>Chryseobacterium sp. isolated from King George Island, maritime Antarctica.</title>
        <authorList>
            <person name="Peng X."/>
        </authorList>
    </citation>
    <scope>NUCLEOTIDE SEQUENCE [LARGE SCALE GENOMIC DNA]</scope>
    <source>
        <strain evidence="2 3">7-3A</strain>
    </source>
</reference>
<dbReference type="EMBL" id="CP040442">
    <property type="protein sequence ID" value="QOW10753.1"/>
    <property type="molecule type" value="Genomic_DNA"/>
</dbReference>
<gene>
    <name evidence="2" type="ORF">Q73A0000_10395</name>
</gene>
<dbReference type="PANTHER" id="PTHR35337">
    <property type="entry name" value="SLR1478 PROTEIN"/>
    <property type="match status" value="1"/>
</dbReference>
<feature type="transmembrane region" description="Helical" evidence="1">
    <location>
        <begin position="99"/>
        <end position="120"/>
    </location>
</feature>
<dbReference type="PANTHER" id="PTHR35337:SF1">
    <property type="entry name" value="SLR1478 PROTEIN"/>
    <property type="match status" value="1"/>
</dbReference>
<keyword evidence="1" id="KW-1133">Transmembrane helix</keyword>
<feature type="transmembrane region" description="Helical" evidence="1">
    <location>
        <begin position="286"/>
        <end position="309"/>
    </location>
</feature>
<feature type="transmembrane region" description="Helical" evidence="1">
    <location>
        <begin position="262"/>
        <end position="280"/>
    </location>
</feature>
<evidence type="ECO:0000313" key="2">
    <source>
        <dbReference type="EMBL" id="QOW10753.1"/>
    </source>
</evidence>
<name>A0A7M2YBJ7_9FLAO</name>
<organism evidence="2 3">
    <name type="scientific">Kaistella flava</name>
    <name type="common">ex Peng et al. 2021</name>
    <dbReference type="NCBI Taxonomy" id="2038776"/>
    <lineage>
        <taxon>Bacteria</taxon>
        <taxon>Pseudomonadati</taxon>
        <taxon>Bacteroidota</taxon>
        <taxon>Flavobacteriia</taxon>
        <taxon>Flavobacteriales</taxon>
        <taxon>Weeksellaceae</taxon>
        <taxon>Chryseobacterium group</taxon>
        <taxon>Kaistella</taxon>
    </lineage>
</organism>
<feature type="transmembrane region" description="Helical" evidence="1">
    <location>
        <begin position="156"/>
        <end position="178"/>
    </location>
</feature>
<sequence length="334" mass="38106">MREVAFIKQNKEKWLGIEQVIAGKVKKNPDDLSSLYINLVNDLSFAQTYYPKSKTTVYLNNLSSLIFQRIYKTKRTEQNRLYEFFKTEVPLLVYHYRRYLFYAFGFFILFTLIGFISAYYDKEFVEIILGDEYVNKTIENIEKGNAVGVYQQGSNWGSAISIIFNNLKVGAVLFMYGVFGGVGTLYALLQNSIMLGAFQYFFHEHGALKESASGIWLHGVFEIFSMVVEAMAGLILGASILFPKTYSRFNSFKLGFKDAFKIFLSTVPFTIVAGIIEGYVTRYALVMPGFLNGLLIFGTLSLIGYYYFIYPYLVAKKSKIHDAILSETGLRSVH</sequence>
<accession>A0A7M2YBJ7</accession>
<keyword evidence="3" id="KW-1185">Reference proteome</keyword>
<keyword evidence="1" id="KW-0472">Membrane</keyword>
<protein>
    <submittedName>
        <fullName evidence="2">Stage II sporulation protein M</fullName>
    </submittedName>
</protein>
<dbReference type="InterPro" id="IPR002798">
    <property type="entry name" value="SpoIIM-like"/>
</dbReference>
<keyword evidence="1" id="KW-0812">Transmembrane</keyword>
<dbReference type="KEGG" id="kfa:Q73A0000_10395"/>
<dbReference type="Pfam" id="PF01944">
    <property type="entry name" value="SpoIIM"/>
    <property type="match status" value="1"/>
</dbReference>
<dbReference type="RefSeq" id="WP_193810918.1">
    <property type="nucleotide sequence ID" value="NZ_CP040442.1"/>
</dbReference>
<evidence type="ECO:0000313" key="3">
    <source>
        <dbReference type="Proteomes" id="UP000594195"/>
    </source>
</evidence>
<dbReference type="AlphaFoldDB" id="A0A7M2YBJ7"/>
<feature type="transmembrane region" description="Helical" evidence="1">
    <location>
        <begin position="215"/>
        <end position="242"/>
    </location>
</feature>
<dbReference type="Proteomes" id="UP000594195">
    <property type="component" value="Chromosome"/>
</dbReference>